<dbReference type="EMBL" id="JAWZSR010000003">
    <property type="protein sequence ID" value="MDX8045602.1"/>
    <property type="molecule type" value="Genomic_DNA"/>
</dbReference>
<gene>
    <name evidence="1" type="ORF">SH601_06335</name>
</gene>
<reference evidence="1" key="1">
    <citation type="submission" date="2023-11" db="EMBL/GenBank/DDBJ databases">
        <title>Gracilibacillus pellucida a moderately halophilic bacterium isolated from saline soil in Xinjiang province.</title>
        <authorList>
            <person name="Zhang Z."/>
            <person name="Tan F."/>
            <person name="Wang Y."/>
            <person name="Xia M."/>
        </authorList>
    </citation>
    <scope>NUCLEOTIDE SEQUENCE</scope>
    <source>
        <strain evidence="1">S3-1-1</strain>
    </source>
</reference>
<organism evidence="1 2">
    <name type="scientific">Gracilibacillus pellucidus</name>
    <dbReference type="NCBI Taxonomy" id="3095368"/>
    <lineage>
        <taxon>Bacteria</taxon>
        <taxon>Bacillati</taxon>
        <taxon>Bacillota</taxon>
        <taxon>Bacilli</taxon>
        <taxon>Bacillales</taxon>
        <taxon>Bacillaceae</taxon>
        <taxon>Gracilibacillus</taxon>
    </lineage>
</organism>
<keyword evidence="1" id="KW-0808">Transferase</keyword>
<keyword evidence="2" id="KW-1185">Reference proteome</keyword>
<evidence type="ECO:0000313" key="2">
    <source>
        <dbReference type="Proteomes" id="UP001277972"/>
    </source>
</evidence>
<name>A0ACC6M465_9BACI</name>
<sequence>MKEKITETFNQLAKVYEHNIDTDSLHNSEYERPAMLELLPNNLENKRVLDAGCAAGWYTEQLIDRGARVVAIDVSPDMVHATKRRVDKKAEIHCHDLTEPLPFENDSFDMVISSLTLHYLKDWHPTFQEFQRILKREGTLLFSVHHPASDIHLLQNGNYFSTELIIDQWHKDGKLYEVPFYHRPLTEIINQTSTYFAMEKLMEPQPTRKLQEQASETYQQLMKSPDFLIIKATSTL</sequence>
<accession>A0ACC6M465</accession>
<dbReference type="Proteomes" id="UP001277972">
    <property type="component" value="Unassembled WGS sequence"/>
</dbReference>
<dbReference type="EC" id="2.1.1.-" evidence="1"/>
<proteinExistence type="predicted"/>
<protein>
    <submittedName>
        <fullName evidence="1">Class I SAM-dependent methyltransferase</fullName>
        <ecNumber evidence="1">2.1.1.-</ecNumber>
    </submittedName>
</protein>
<keyword evidence="1" id="KW-0489">Methyltransferase</keyword>
<evidence type="ECO:0000313" key="1">
    <source>
        <dbReference type="EMBL" id="MDX8045602.1"/>
    </source>
</evidence>
<comment type="caution">
    <text evidence="1">The sequence shown here is derived from an EMBL/GenBank/DDBJ whole genome shotgun (WGS) entry which is preliminary data.</text>
</comment>